<dbReference type="Pfam" id="PF00656">
    <property type="entry name" value="Peptidase_C14"/>
    <property type="match status" value="1"/>
</dbReference>
<evidence type="ECO:0000259" key="2">
    <source>
        <dbReference type="Pfam" id="PF00656"/>
    </source>
</evidence>
<keyword evidence="1" id="KW-1133">Transmembrane helix</keyword>
<dbReference type="GO" id="GO:0006508">
    <property type="term" value="P:proteolysis"/>
    <property type="evidence" value="ECO:0007669"/>
    <property type="project" value="InterPro"/>
</dbReference>
<keyword evidence="1" id="KW-0812">Transmembrane</keyword>
<dbReference type="PROSITE" id="PS51257">
    <property type="entry name" value="PROKAR_LIPOPROTEIN"/>
    <property type="match status" value="1"/>
</dbReference>
<dbReference type="EMBL" id="JAALLS010000015">
    <property type="protein sequence ID" value="NGP89102.1"/>
    <property type="molecule type" value="Genomic_DNA"/>
</dbReference>
<reference evidence="3 4" key="1">
    <citation type="submission" date="2020-02" db="EMBL/GenBank/DDBJ databases">
        <title>Aliifodinibius halophilus 2W32, complete genome.</title>
        <authorList>
            <person name="Li Y."/>
            <person name="Wu S."/>
        </authorList>
    </citation>
    <scope>NUCLEOTIDE SEQUENCE [LARGE SCALE GENOMIC DNA]</scope>
    <source>
        <strain evidence="3 4">2W32</strain>
    </source>
</reference>
<evidence type="ECO:0000256" key="1">
    <source>
        <dbReference type="SAM" id="Phobius"/>
    </source>
</evidence>
<accession>A0A6M1TG68</accession>
<keyword evidence="4" id="KW-1185">Reference proteome</keyword>
<name>A0A6M1TG68_9BACT</name>
<protein>
    <submittedName>
        <fullName evidence="3">Caspase family protein</fullName>
    </submittedName>
</protein>
<dbReference type="AlphaFoldDB" id="A0A6M1TG68"/>
<organism evidence="3 4">
    <name type="scientific">Fodinibius halophilus</name>
    <dbReference type="NCBI Taxonomy" id="1736908"/>
    <lineage>
        <taxon>Bacteria</taxon>
        <taxon>Pseudomonadati</taxon>
        <taxon>Balneolota</taxon>
        <taxon>Balneolia</taxon>
        <taxon>Balneolales</taxon>
        <taxon>Balneolaceae</taxon>
        <taxon>Fodinibius</taxon>
    </lineage>
</organism>
<dbReference type="GO" id="GO:0004197">
    <property type="term" value="F:cysteine-type endopeptidase activity"/>
    <property type="evidence" value="ECO:0007669"/>
    <property type="project" value="InterPro"/>
</dbReference>
<dbReference type="SUPFAM" id="SSF52129">
    <property type="entry name" value="Caspase-like"/>
    <property type="match status" value="1"/>
</dbReference>
<gene>
    <name evidence="3" type="ORF">G3569_12135</name>
</gene>
<dbReference type="InterPro" id="IPR029030">
    <property type="entry name" value="Caspase-like_dom_sf"/>
</dbReference>
<dbReference type="Proteomes" id="UP000479132">
    <property type="component" value="Unassembled WGS sequence"/>
</dbReference>
<evidence type="ECO:0000313" key="4">
    <source>
        <dbReference type="Proteomes" id="UP000479132"/>
    </source>
</evidence>
<dbReference type="InterPro" id="IPR011600">
    <property type="entry name" value="Pept_C14_caspase"/>
</dbReference>
<proteinExistence type="predicted"/>
<sequence>MKLFTHIVFIAVLGYGFMGCTSARWTVKDQHAIDESDPEIINQDRFLMQVGKVQPSESALTLNLMSRTKYRYNQRVLARRNIQKYKLRPGFIAAGLSGAALAFIAANSTAISKNRSQTRMWTLNAVGSVMVAAGFLNMKPVGEPRATGEERLLKKSGTIVRTDTVTVEQSLETDAYVTIQYRDSTVRNEEIRSIVDGQLQIPLSELLNNQLITGSQPGRVDITVQFQDSLYSYAFPVSDILEPYAKVTTRITSLRNSADKTTSNNIVADLVEGSQVKIASTENKEWYRVLYGISEHYISRQDAEIVWRSSDFNQQDQVVTVPRLPFGEVDVETNIPVLRAPQENAMALIITNKNYSGQYKERRYAHRDARLMKTYLQTALGYKPQNIFDLREIADTDTLHKVLSTMGSVANDSTELTVYISGYGEVNGADKNSQLTFLGVNGEKGNKQEVIELNSLFKTLSNLTKAQTVILSDVDFSQSLTNNISVIKTQRILESSIQNLDNDDNWAVLFGSQLNQESQVYISQSGSGKKHRILPYFFAKALQNRTTDLSEIYQYLERNVSYTARKLHDRPQDPLLLGNTKLDLAEN</sequence>
<feature type="domain" description="Peptidase C14 caspase" evidence="2">
    <location>
        <begin position="346"/>
        <end position="563"/>
    </location>
</feature>
<feature type="transmembrane region" description="Helical" evidence="1">
    <location>
        <begin position="90"/>
        <end position="109"/>
    </location>
</feature>
<dbReference type="RefSeq" id="WP_165269491.1">
    <property type="nucleotide sequence ID" value="NZ_JAALLS010000015.1"/>
</dbReference>
<dbReference type="Gene3D" id="3.40.50.1460">
    <property type="match status" value="1"/>
</dbReference>
<keyword evidence="1" id="KW-0472">Membrane</keyword>
<comment type="caution">
    <text evidence="3">The sequence shown here is derived from an EMBL/GenBank/DDBJ whole genome shotgun (WGS) entry which is preliminary data.</text>
</comment>
<evidence type="ECO:0000313" key="3">
    <source>
        <dbReference type="EMBL" id="NGP89102.1"/>
    </source>
</evidence>